<evidence type="ECO:0000313" key="1">
    <source>
        <dbReference type="EMBL" id="EGB02600.1"/>
    </source>
</evidence>
<name>F0YQK9_AURAN</name>
<gene>
    <name evidence="1" type="ORF">AURANDRAFT_68730</name>
</gene>
<dbReference type="AlphaFoldDB" id="F0YQK9"/>
<accession>F0YQK9</accession>
<proteinExistence type="predicted"/>
<reference evidence="1 2" key="1">
    <citation type="journal article" date="2011" name="Proc. Natl. Acad. Sci. U.S.A.">
        <title>Niche of harmful alga Aureococcus anophagefferens revealed through ecogenomics.</title>
        <authorList>
            <person name="Gobler C.J."/>
            <person name="Berry D.L."/>
            <person name="Dyhrman S.T."/>
            <person name="Wilhelm S.W."/>
            <person name="Salamov A."/>
            <person name="Lobanov A.V."/>
            <person name="Zhang Y."/>
            <person name="Collier J.L."/>
            <person name="Wurch L.L."/>
            <person name="Kustka A.B."/>
            <person name="Dill B.D."/>
            <person name="Shah M."/>
            <person name="VerBerkmoes N.C."/>
            <person name="Kuo A."/>
            <person name="Terry A."/>
            <person name="Pangilinan J."/>
            <person name="Lindquist E.A."/>
            <person name="Lucas S."/>
            <person name="Paulsen I.T."/>
            <person name="Hattenrath-Lehmann T.K."/>
            <person name="Talmage S.C."/>
            <person name="Walker E.A."/>
            <person name="Koch F."/>
            <person name="Burson A.M."/>
            <person name="Marcoval M.A."/>
            <person name="Tang Y.Z."/>
            <person name="Lecleir G.R."/>
            <person name="Coyne K.J."/>
            <person name="Berg G.M."/>
            <person name="Bertrand E.M."/>
            <person name="Saito M.A."/>
            <person name="Gladyshev V.N."/>
            <person name="Grigoriev I.V."/>
        </authorList>
    </citation>
    <scope>NUCLEOTIDE SEQUENCE [LARGE SCALE GENOMIC DNA]</scope>
    <source>
        <strain evidence="2">CCMP 1984</strain>
    </source>
</reference>
<organism evidence="2">
    <name type="scientific">Aureococcus anophagefferens</name>
    <name type="common">Harmful bloom alga</name>
    <dbReference type="NCBI Taxonomy" id="44056"/>
    <lineage>
        <taxon>Eukaryota</taxon>
        <taxon>Sar</taxon>
        <taxon>Stramenopiles</taxon>
        <taxon>Ochrophyta</taxon>
        <taxon>Pelagophyceae</taxon>
        <taxon>Pelagomonadales</taxon>
        <taxon>Pelagomonadaceae</taxon>
        <taxon>Aureococcus</taxon>
    </lineage>
</organism>
<evidence type="ECO:0000313" key="2">
    <source>
        <dbReference type="Proteomes" id="UP000002729"/>
    </source>
</evidence>
<dbReference type="InParanoid" id="F0YQK9"/>
<protein>
    <submittedName>
        <fullName evidence="1">Uncharacterized protein</fullName>
    </submittedName>
</protein>
<dbReference type="KEGG" id="aaf:AURANDRAFT_68730"/>
<keyword evidence="2" id="KW-1185">Reference proteome</keyword>
<dbReference type="RefSeq" id="XP_009042700.1">
    <property type="nucleotide sequence ID" value="XM_009044452.1"/>
</dbReference>
<dbReference type="Proteomes" id="UP000002729">
    <property type="component" value="Unassembled WGS sequence"/>
</dbReference>
<feature type="non-terminal residue" evidence="1">
    <location>
        <position position="292"/>
    </location>
</feature>
<dbReference type="EMBL" id="GL833416">
    <property type="protein sequence ID" value="EGB02600.1"/>
    <property type="molecule type" value="Genomic_DNA"/>
</dbReference>
<dbReference type="GeneID" id="20226985"/>
<sequence length="292" mass="30983">MQHRRTSEYQRVCGAQWCYVVETPGTVESLAHLHSLAIDKYNFGVTAAGNGVERLSKSVWYAVLAQGRCDMEAHALADTLQASVVATAEACLYEAAIHAIFGGDVAAFARARPQASWEDNGPEESALAELNALPGTTLQTLSARLAAHGAASIPEFLLHPTEDDGSAEFALICRVKATLACIWRRVAGTGRSILGHDALYAVQLSTSPATIQLAAFYSAPLHSANNACEIDSCLEAAKEALGAEAVPELACRVCDQLFRKNGALALSVSLTSGDRARNFVALGWLAAMPLEL</sequence>